<dbReference type="Proteomes" id="UP000503540">
    <property type="component" value="Chromosome"/>
</dbReference>
<dbReference type="PROSITE" id="PS50977">
    <property type="entry name" value="HTH_TETR_2"/>
    <property type="match status" value="1"/>
</dbReference>
<keyword evidence="3" id="KW-0804">Transcription</keyword>
<dbReference type="AlphaFoldDB" id="A0A6G9YIG9"/>
<name>A0A6G9YIG9_9NOCA</name>
<keyword evidence="1" id="KW-0805">Transcription regulation</keyword>
<dbReference type="InterPro" id="IPR001647">
    <property type="entry name" value="HTH_TetR"/>
</dbReference>
<gene>
    <name evidence="6" type="ORF">F5544_25740</name>
</gene>
<evidence type="ECO:0000256" key="4">
    <source>
        <dbReference type="PROSITE-ProRule" id="PRU00335"/>
    </source>
</evidence>
<dbReference type="GO" id="GO:0000976">
    <property type="term" value="F:transcription cis-regulatory region binding"/>
    <property type="evidence" value="ECO:0007669"/>
    <property type="project" value="TreeGrafter"/>
</dbReference>
<organism evidence="6 7">
    <name type="scientific">Nocardia arthritidis</name>
    <dbReference type="NCBI Taxonomy" id="228602"/>
    <lineage>
        <taxon>Bacteria</taxon>
        <taxon>Bacillati</taxon>
        <taxon>Actinomycetota</taxon>
        <taxon>Actinomycetes</taxon>
        <taxon>Mycobacteriales</taxon>
        <taxon>Nocardiaceae</taxon>
        <taxon>Nocardia</taxon>
    </lineage>
</organism>
<evidence type="ECO:0000256" key="1">
    <source>
        <dbReference type="ARBA" id="ARBA00023015"/>
    </source>
</evidence>
<dbReference type="Gene3D" id="1.10.357.10">
    <property type="entry name" value="Tetracycline Repressor, domain 2"/>
    <property type="match status" value="1"/>
</dbReference>
<proteinExistence type="predicted"/>
<feature type="DNA-binding region" description="H-T-H motif" evidence="4">
    <location>
        <begin position="105"/>
        <end position="124"/>
    </location>
</feature>
<dbReference type="PANTHER" id="PTHR30055">
    <property type="entry name" value="HTH-TYPE TRANSCRIPTIONAL REGULATOR RUTR"/>
    <property type="match status" value="1"/>
</dbReference>
<evidence type="ECO:0000256" key="3">
    <source>
        <dbReference type="ARBA" id="ARBA00023163"/>
    </source>
</evidence>
<feature type="domain" description="HTH tetR-type" evidence="5">
    <location>
        <begin position="82"/>
        <end position="142"/>
    </location>
</feature>
<sequence>MMNTLDAGVTADSVTRMFSRMDSERESCWAYLGRGSVMTTHFFDDRSKNAGNRLPITAKRANLHLIDSQLTGFGLGRKKNQDAARAAIVAATLSAIQDRGVNALRVRDVAEIAGVSTGTVHYYFDDLDNLLRAVHRQASERFFADRMTMVAGIADARAKMRAMIVAGIPSSADDPLVVALYQLNNHLNFRDEHAALLTALYEKQVALYLAVLEVGVAQGHFTLTETALDIANNLVALEDAYGLHIITPNRAVPPARAAALICSYARTATGCSTITTIGEVTGDDRGA</sequence>
<dbReference type="EMBL" id="CP046172">
    <property type="protein sequence ID" value="QIS13002.1"/>
    <property type="molecule type" value="Genomic_DNA"/>
</dbReference>
<protein>
    <submittedName>
        <fullName evidence="6">TetR family transcriptional regulator</fullName>
    </submittedName>
</protein>
<accession>A0A6G9YIG9</accession>
<evidence type="ECO:0000313" key="6">
    <source>
        <dbReference type="EMBL" id="QIS13002.1"/>
    </source>
</evidence>
<dbReference type="Pfam" id="PF00440">
    <property type="entry name" value="TetR_N"/>
    <property type="match status" value="1"/>
</dbReference>
<keyword evidence="2 4" id="KW-0238">DNA-binding</keyword>
<dbReference type="InterPro" id="IPR009057">
    <property type="entry name" value="Homeodomain-like_sf"/>
</dbReference>
<evidence type="ECO:0000313" key="7">
    <source>
        <dbReference type="Proteomes" id="UP000503540"/>
    </source>
</evidence>
<reference evidence="6 7" key="1">
    <citation type="journal article" date="2019" name="ACS Chem. Biol.">
        <title>Identification and Mobilization of a Cryptic Antibiotic Biosynthesis Gene Locus from a Human-Pathogenic Nocardia Isolate.</title>
        <authorList>
            <person name="Herisse M."/>
            <person name="Ishida K."/>
            <person name="Porter J.L."/>
            <person name="Howden B."/>
            <person name="Hertweck C."/>
            <person name="Stinear T.P."/>
            <person name="Pidot S.J."/>
        </authorList>
    </citation>
    <scope>NUCLEOTIDE SEQUENCE [LARGE SCALE GENOMIC DNA]</scope>
    <source>
        <strain evidence="6 7">AUSMDU00012717</strain>
    </source>
</reference>
<dbReference type="PANTHER" id="PTHR30055:SF234">
    <property type="entry name" value="HTH-TYPE TRANSCRIPTIONAL REGULATOR BETI"/>
    <property type="match status" value="1"/>
</dbReference>
<dbReference type="InterPro" id="IPR050109">
    <property type="entry name" value="HTH-type_TetR-like_transc_reg"/>
</dbReference>
<dbReference type="SUPFAM" id="SSF46689">
    <property type="entry name" value="Homeodomain-like"/>
    <property type="match status" value="1"/>
</dbReference>
<keyword evidence="7" id="KW-1185">Reference proteome</keyword>
<dbReference type="GO" id="GO:0003700">
    <property type="term" value="F:DNA-binding transcription factor activity"/>
    <property type="evidence" value="ECO:0007669"/>
    <property type="project" value="TreeGrafter"/>
</dbReference>
<dbReference type="SUPFAM" id="SSF48498">
    <property type="entry name" value="Tetracyclin repressor-like, C-terminal domain"/>
    <property type="match status" value="1"/>
</dbReference>
<dbReference type="KEGG" id="nah:F5544_25740"/>
<evidence type="ECO:0000256" key="2">
    <source>
        <dbReference type="ARBA" id="ARBA00023125"/>
    </source>
</evidence>
<evidence type="ECO:0000259" key="5">
    <source>
        <dbReference type="PROSITE" id="PS50977"/>
    </source>
</evidence>
<dbReference type="InterPro" id="IPR036271">
    <property type="entry name" value="Tet_transcr_reg_TetR-rel_C_sf"/>
</dbReference>